<dbReference type="Gene3D" id="1.10.1660.10">
    <property type="match status" value="1"/>
</dbReference>
<dbReference type="PANTHER" id="PTHR30204:SF15">
    <property type="entry name" value="BLL5018 PROTEIN"/>
    <property type="match status" value="1"/>
</dbReference>
<keyword evidence="4" id="KW-1185">Reference proteome</keyword>
<dbReference type="InterPro" id="IPR047057">
    <property type="entry name" value="MerR_fam"/>
</dbReference>
<evidence type="ECO:0000256" key="1">
    <source>
        <dbReference type="ARBA" id="ARBA00023125"/>
    </source>
</evidence>
<sequence length="113" mass="13340">MSVEIPNKFFFKIGEVAAITGIKPHVLRYWESEFRFFSPQKTSSRQRKYQKKDIELVLQLKDLLYNQGFTIAGARKMLAGRYAADESKTSMTDRQRLEDLRQELLALRERLRP</sequence>
<dbReference type="InterPro" id="IPR009061">
    <property type="entry name" value="DNA-bd_dom_put_sf"/>
</dbReference>
<name>A0A1G7AFT4_9BACT</name>
<dbReference type="PROSITE" id="PS50937">
    <property type="entry name" value="HTH_MERR_2"/>
    <property type="match status" value="1"/>
</dbReference>
<dbReference type="PANTHER" id="PTHR30204">
    <property type="entry name" value="REDOX-CYCLING DRUG-SENSING TRANSCRIPTIONAL ACTIVATOR SOXR"/>
    <property type="match status" value="1"/>
</dbReference>
<dbReference type="GO" id="GO:0003700">
    <property type="term" value="F:DNA-binding transcription factor activity"/>
    <property type="evidence" value="ECO:0007669"/>
    <property type="project" value="InterPro"/>
</dbReference>
<dbReference type="SMART" id="SM00422">
    <property type="entry name" value="HTH_MERR"/>
    <property type="match status" value="1"/>
</dbReference>
<dbReference type="RefSeq" id="WP_092077028.1">
    <property type="nucleotide sequence ID" value="NZ_CALFZY010000038.1"/>
</dbReference>
<dbReference type="Pfam" id="PF13411">
    <property type="entry name" value="MerR_1"/>
    <property type="match status" value="1"/>
</dbReference>
<evidence type="ECO:0000313" key="3">
    <source>
        <dbReference type="EMBL" id="SDE13563.1"/>
    </source>
</evidence>
<organism evidence="3 4">
    <name type="scientific">Desulfuromonas thiophila</name>
    <dbReference type="NCBI Taxonomy" id="57664"/>
    <lineage>
        <taxon>Bacteria</taxon>
        <taxon>Pseudomonadati</taxon>
        <taxon>Thermodesulfobacteriota</taxon>
        <taxon>Desulfuromonadia</taxon>
        <taxon>Desulfuromonadales</taxon>
        <taxon>Desulfuromonadaceae</taxon>
        <taxon>Desulfuromonas</taxon>
    </lineage>
</organism>
<gene>
    <name evidence="3" type="ORF">SAMN05661003_10422</name>
</gene>
<accession>A0A1G7AFT4</accession>
<dbReference type="GO" id="GO:0003677">
    <property type="term" value="F:DNA binding"/>
    <property type="evidence" value="ECO:0007669"/>
    <property type="project" value="UniProtKB-KW"/>
</dbReference>
<reference evidence="4" key="1">
    <citation type="submission" date="2016-10" db="EMBL/GenBank/DDBJ databases">
        <authorList>
            <person name="Varghese N."/>
            <person name="Submissions S."/>
        </authorList>
    </citation>
    <scope>NUCLEOTIDE SEQUENCE [LARGE SCALE GENOMIC DNA]</scope>
    <source>
        <strain evidence="4">DSM 8987</strain>
    </source>
</reference>
<dbReference type="OrthoDB" id="9810140at2"/>
<feature type="domain" description="HTH merR-type" evidence="2">
    <location>
        <begin position="10"/>
        <end position="80"/>
    </location>
</feature>
<dbReference type="Proteomes" id="UP000243205">
    <property type="component" value="Unassembled WGS sequence"/>
</dbReference>
<dbReference type="AlphaFoldDB" id="A0A1G7AFT4"/>
<protein>
    <submittedName>
        <fullName evidence="3">Transcriptional regulator, MerR family</fullName>
    </submittedName>
</protein>
<dbReference type="SUPFAM" id="SSF46955">
    <property type="entry name" value="Putative DNA-binding domain"/>
    <property type="match status" value="1"/>
</dbReference>
<dbReference type="InterPro" id="IPR000551">
    <property type="entry name" value="MerR-type_HTH_dom"/>
</dbReference>
<dbReference type="STRING" id="57664.SAMN05661003_10422"/>
<keyword evidence="1" id="KW-0238">DNA-binding</keyword>
<dbReference type="EMBL" id="FNAQ01000004">
    <property type="protein sequence ID" value="SDE13563.1"/>
    <property type="molecule type" value="Genomic_DNA"/>
</dbReference>
<proteinExistence type="predicted"/>
<evidence type="ECO:0000313" key="4">
    <source>
        <dbReference type="Proteomes" id="UP000243205"/>
    </source>
</evidence>
<evidence type="ECO:0000259" key="2">
    <source>
        <dbReference type="PROSITE" id="PS50937"/>
    </source>
</evidence>
<dbReference type="CDD" id="cd04765">
    <property type="entry name" value="HTH_MlrA-like_sg2"/>
    <property type="match status" value="1"/>
</dbReference>